<dbReference type="PANTHER" id="PTHR28055:SF1">
    <property type="entry name" value="ALTERED INHERITANCE OF MITOCHONDRIA PROTEIN 41, MITOCHONDRIAL"/>
    <property type="match status" value="1"/>
</dbReference>
<dbReference type="EMBL" id="BQXO01000001">
    <property type="protein sequence ID" value="GKT05106.1"/>
    <property type="molecule type" value="Genomic_DNA"/>
</dbReference>
<dbReference type="Proteomes" id="UP001628078">
    <property type="component" value="Unassembled WGS sequence"/>
</dbReference>
<organism evidence="1 2">
    <name type="scientific">Furfurilactobacillus curtus</name>
    <dbReference type="NCBI Taxonomy" id="1746200"/>
    <lineage>
        <taxon>Bacteria</taxon>
        <taxon>Bacillati</taxon>
        <taxon>Bacillota</taxon>
        <taxon>Bacilli</taxon>
        <taxon>Lactobacillales</taxon>
        <taxon>Lactobacillaceae</taxon>
        <taxon>Furfurilactobacillus</taxon>
    </lineage>
</organism>
<evidence type="ECO:0000313" key="1">
    <source>
        <dbReference type="EMBL" id="GKT05106.1"/>
    </source>
</evidence>
<reference evidence="1 2" key="1">
    <citation type="submission" date="2022-03" db="EMBL/GenBank/DDBJ databases">
        <title>Draft genome sequence of Furfurilactobacillus curtus JCM 31185.</title>
        <authorList>
            <person name="Suzuki S."/>
            <person name="Endo A."/>
            <person name="Kajikawa A."/>
        </authorList>
    </citation>
    <scope>NUCLEOTIDE SEQUENCE [LARGE SCALE GENOMIC DNA]</scope>
    <source>
        <strain evidence="1 2">JCM 31185</strain>
    </source>
</reference>
<dbReference type="Gene3D" id="1.10.10.410">
    <property type="match status" value="1"/>
</dbReference>
<dbReference type="InterPro" id="IPR042184">
    <property type="entry name" value="YqeY/Aim41_N"/>
</dbReference>
<dbReference type="PANTHER" id="PTHR28055">
    <property type="entry name" value="ALTERED INHERITANCE OF MITOCHONDRIA PROTEIN 41, MITOCHONDRIAL"/>
    <property type="match status" value="1"/>
</dbReference>
<dbReference type="SUPFAM" id="SSF89095">
    <property type="entry name" value="GatB/YqeY motif"/>
    <property type="match status" value="1"/>
</dbReference>
<name>A0ABQ5JL16_9LACO</name>
<gene>
    <name evidence="1" type="ORF">JCM31185_03950</name>
</gene>
<keyword evidence="2" id="KW-1185">Reference proteome</keyword>
<dbReference type="RefSeq" id="WP_407882365.1">
    <property type="nucleotide sequence ID" value="NZ_BQXO01000001.1"/>
</dbReference>
<proteinExistence type="predicted"/>
<dbReference type="InterPro" id="IPR019004">
    <property type="entry name" value="YqeY/Aim41"/>
</dbReference>
<dbReference type="Gene3D" id="1.10.1510.10">
    <property type="entry name" value="Uncharacterised protein YqeY/AIM41 PF09424, N-terminal domain"/>
    <property type="match status" value="1"/>
</dbReference>
<accession>A0ABQ5JL16</accession>
<dbReference type="InterPro" id="IPR003789">
    <property type="entry name" value="Asn/Gln_tRNA_amidoTrase-B-like"/>
</dbReference>
<sequence>MALLTQLNDDLKTAMKAKNKIELNVVRSLKSAIMNEKIELGHDLNEDEEIAVVARGLKQRRESLDEFERAGRQDLIDETKAEITIVERYMPVQLTAAEVNDVVKQTAAEVGATSQADFGKLMGAVMPKVKGKADGKLVNEAVKKLLQN</sequence>
<protein>
    <recommendedName>
        <fullName evidence="3">GatB/YqeY domain-containing protein</fullName>
    </recommendedName>
</protein>
<comment type="caution">
    <text evidence="1">The sequence shown here is derived from an EMBL/GenBank/DDBJ whole genome shotgun (WGS) entry which is preliminary data.</text>
</comment>
<dbReference type="InterPro" id="IPR023168">
    <property type="entry name" value="GatB_Yqey_C_2"/>
</dbReference>
<evidence type="ECO:0008006" key="3">
    <source>
        <dbReference type="Google" id="ProtNLM"/>
    </source>
</evidence>
<dbReference type="Pfam" id="PF09424">
    <property type="entry name" value="YqeY"/>
    <property type="match status" value="1"/>
</dbReference>
<evidence type="ECO:0000313" key="2">
    <source>
        <dbReference type="Proteomes" id="UP001628078"/>
    </source>
</evidence>